<reference evidence="4 5" key="1">
    <citation type="journal article" date="2019" name="New Phytol.">
        <title>Comparative genomics reveals unique wood-decay strategies and fruiting body development in the Schizophyllaceae.</title>
        <authorList>
            <person name="Almasi E."/>
            <person name="Sahu N."/>
            <person name="Krizsan K."/>
            <person name="Balint B."/>
            <person name="Kovacs G.M."/>
            <person name="Kiss B."/>
            <person name="Cseklye J."/>
            <person name="Drula E."/>
            <person name="Henrissat B."/>
            <person name="Nagy I."/>
            <person name="Chovatia M."/>
            <person name="Adam C."/>
            <person name="LaButti K."/>
            <person name="Lipzen A."/>
            <person name="Riley R."/>
            <person name="Grigoriev I.V."/>
            <person name="Nagy L.G."/>
        </authorList>
    </citation>
    <scope>NUCLEOTIDE SEQUENCE [LARGE SCALE GENOMIC DNA]</scope>
    <source>
        <strain evidence="4 5">NL-1724</strain>
    </source>
</reference>
<keyword evidence="5" id="KW-1185">Reference proteome</keyword>
<keyword evidence="2" id="KW-0472">Membrane</keyword>
<gene>
    <name evidence="4" type="ORF">BD626DRAFT_572135</name>
</gene>
<organism evidence="4 5">
    <name type="scientific">Schizophyllum amplum</name>
    <dbReference type="NCBI Taxonomy" id="97359"/>
    <lineage>
        <taxon>Eukaryota</taxon>
        <taxon>Fungi</taxon>
        <taxon>Dikarya</taxon>
        <taxon>Basidiomycota</taxon>
        <taxon>Agaricomycotina</taxon>
        <taxon>Agaricomycetes</taxon>
        <taxon>Agaricomycetidae</taxon>
        <taxon>Agaricales</taxon>
        <taxon>Schizophyllaceae</taxon>
        <taxon>Schizophyllum</taxon>
    </lineage>
</organism>
<feature type="signal peptide" evidence="3">
    <location>
        <begin position="1"/>
        <end position="24"/>
    </location>
</feature>
<name>A0A550C5E6_9AGAR</name>
<keyword evidence="2" id="KW-0812">Transmembrane</keyword>
<comment type="caution">
    <text evidence="4">The sequence shown here is derived from an EMBL/GenBank/DDBJ whole genome shotgun (WGS) entry which is preliminary data.</text>
</comment>
<keyword evidence="2" id="KW-1133">Transmembrane helix</keyword>
<proteinExistence type="predicted"/>
<dbReference type="AlphaFoldDB" id="A0A550C5E6"/>
<sequence>MISTTRLQSVALVAIVALPRAVEAQYPYGRRRSRLASGAIAGIAVACACAALFCFLLAFCMRRRRQRAVLGRMGHIEARPVQQYQAPPSHFQGPPPSQPSYQGAYQPPPGPAPGRASPPPPPPAYDGGAKEQTYAPPPGSPPVQSQGTQSTYAPPPGAPPQAHTNDKDNGFIGGFRPQA</sequence>
<protein>
    <submittedName>
        <fullName evidence="4">Uncharacterized protein</fullName>
    </submittedName>
</protein>
<keyword evidence="3" id="KW-0732">Signal</keyword>
<feature type="compositionally biased region" description="Pro residues" evidence="1">
    <location>
        <begin position="106"/>
        <end position="124"/>
    </location>
</feature>
<evidence type="ECO:0000313" key="4">
    <source>
        <dbReference type="EMBL" id="TRM60033.1"/>
    </source>
</evidence>
<feature type="region of interest" description="Disordered" evidence="1">
    <location>
        <begin position="83"/>
        <end position="179"/>
    </location>
</feature>
<feature type="transmembrane region" description="Helical" evidence="2">
    <location>
        <begin position="40"/>
        <end position="60"/>
    </location>
</feature>
<feature type="chain" id="PRO_5022039117" evidence="3">
    <location>
        <begin position="25"/>
        <end position="179"/>
    </location>
</feature>
<accession>A0A550C5E6</accession>
<dbReference type="EMBL" id="VDMD01000024">
    <property type="protein sequence ID" value="TRM60033.1"/>
    <property type="molecule type" value="Genomic_DNA"/>
</dbReference>
<evidence type="ECO:0000256" key="3">
    <source>
        <dbReference type="SAM" id="SignalP"/>
    </source>
</evidence>
<dbReference type="Proteomes" id="UP000320762">
    <property type="component" value="Unassembled WGS sequence"/>
</dbReference>
<evidence type="ECO:0000256" key="2">
    <source>
        <dbReference type="SAM" id="Phobius"/>
    </source>
</evidence>
<evidence type="ECO:0000313" key="5">
    <source>
        <dbReference type="Proteomes" id="UP000320762"/>
    </source>
</evidence>
<evidence type="ECO:0000256" key="1">
    <source>
        <dbReference type="SAM" id="MobiDB-lite"/>
    </source>
</evidence>
<feature type="compositionally biased region" description="Low complexity" evidence="1">
    <location>
        <begin position="142"/>
        <end position="151"/>
    </location>
</feature>